<evidence type="ECO:0000259" key="6">
    <source>
        <dbReference type="Pfam" id="PF04085"/>
    </source>
</evidence>
<evidence type="ECO:0000256" key="3">
    <source>
        <dbReference type="ARBA" id="ARBA00022960"/>
    </source>
</evidence>
<feature type="domain" description="Rod shape-determining protein MreC beta-barrel core" evidence="6">
    <location>
        <begin position="105"/>
        <end position="253"/>
    </location>
</feature>
<dbReference type="AlphaFoldDB" id="A0A381QBM3"/>
<evidence type="ECO:0000256" key="5">
    <source>
        <dbReference type="SAM" id="Phobius"/>
    </source>
</evidence>
<dbReference type="Pfam" id="PF04085">
    <property type="entry name" value="MreC"/>
    <property type="match status" value="1"/>
</dbReference>
<dbReference type="EMBL" id="UINC01001277">
    <property type="protein sequence ID" value="SUZ76410.1"/>
    <property type="molecule type" value="Genomic_DNA"/>
</dbReference>
<keyword evidence="3" id="KW-0133">Cell shape</keyword>
<proteinExistence type="inferred from homology"/>
<evidence type="ECO:0000256" key="2">
    <source>
        <dbReference type="ARBA" id="ARBA00013855"/>
    </source>
</evidence>
<evidence type="ECO:0000256" key="1">
    <source>
        <dbReference type="ARBA" id="ARBA00009369"/>
    </source>
</evidence>
<organism evidence="7">
    <name type="scientific">marine metagenome</name>
    <dbReference type="NCBI Taxonomy" id="408172"/>
    <lineage>
        <taxon>unclassified sequences</taxon>
        <taxon>metagenomes</taxon>
        <taxon>ecological metagenomes</taxon>
    </lineage>
</organism>
<dbReference type="GO" id="GO:0008360">
    <property type="term" value="P:regulation of cell shape"/>
    <property type="evidence" value="ECO:0007669"/>
    <property type="project" value="UniProtKB-KW"/>
</dbReference>
<keyword evidence="5" id="KW-1133">Transmembrane helix</keyword>
<dbReference type="InterPro" id="IPR055342">
    <property type="entry name" value="MreC_beta-barrel_core"/>
</dbReference>
<dbReference type="PANTHER" id="PTHR34138">
    <property type="entry name" value="CELL SHAPE-DETERMINING PROTEIN MREC"/>
    <property type="match status" value="1"/>
</dbReference>
<dbReference type="PANTHER" id="PTHR34138:SF1">
    <property type="entry name" value="CELL SHAPE-DETERMINING PROTEIN MREC"/>
    <property type="match status" value="1"/>
</dbReference>
<dbReference type="Gene3D" id="2.40.10.340">
    <property type="entry name" value="Rod shape-determining protein MreC, domain 1"/>
    <property type="match status" value="1"/>
</dbReference>
<dbReference type="InterPro" id="IPR042177">
    <property type="entry name" value="Cell/Rod_1"/>
</dbReference>
<gene>
    <name evidence="7" type="ORF">METZ01_LOCUS29264</name>
</gene>
<feature type="transmembrane region" description="Helical" evidence="5">
    <location>
        <begin position="12"/>
        <end position="29"/>
    </location>
</feature>
<evidence type="ECO:0000313" key="7">
    <source>
        <dbReference type="EMBL" id="SUZ76410.1"/>
    </source>
</evidence>
<keyword evidence="5" id="KW-0472">Membrane</keyword>
<comment type="similarity">
    <text evidence="1">Belongs to the MreC family.</text>
</comment>
<name>A0A381QBM3_9ZZZZ</name>
<sequence>MQRIIDSILSNKDVLVFLILLLFSIYLVIDSNHYHQSKLNSVSNNFTSIIFKKYSSIENYFNLKYENEELIKENLDLKNRLYSNKEIINDTILINLSYIFSSAKIISNNFSYSKNYLIIDKGYKHGINKEMGVISSYGIIGIIVDVSENYSRVMSILNVNSKINAKIKNSFHFGSLEWDGEDPSKLNLNDVPKIAKITIGDSIVSGGMSAIFPENLPIGIVSKIDFKNSENYYGIEVLLNNDMTSTKNVYVIKNIYKEEIDNLKNLINE</sequence>
<reference evidence="7" key="1">
    <citation type="submission" date="2018-05" db="EMBL/GenBank/DDBJ databases">
        <authorList>
            <person name="Lanie J.A."/>
            <person name="Ng W.-L."/>
            <person name="Kazmierczak K.M."/>
            <person name="Andrzejewski T.M."/>
            <person name="Davidsen T.M."/>
            <person name="Wayne K.J."/>
            <person name="Tettelin H."/>
            <person name="Glass J.I."/>
            <person name="Rusch D."/>
            <person name="Podicherti R."/>
            <person name="Tsui H.-C.T."/>
            <person name="Winkler M.E."/>
        </authorList>
    </citation>
    <scope>NUCLEOTIDE SEQUENCE</scope>
</reference>
<evidence type="ECO:0000256" key="4">
    <source>
        <dbReference type="ARBA" id="ARBA00032089"/>
    </source>
</evidence>
<dbReference type="GO" id="GO:0005886">
    <property type="term" value="C:plasma membrane"/>
    <property type="evidence" value="ECO:0007669"/>
    <property type="project" value="TreeGrafter"/>
</dbReference>
<protein>
    <recommendedName>
        <fullName evidence="2">Cell shape-determining protein MreC</fullName>
    </recommendedName>
    <alternativeName>
        <fullName evidence="4">Cell shape protein MreC</fullName>
    </alternativeName>
</protein>
<keyword evidence="5" id="KW-0812">Transmembrane</keyword>
<dbReference type="NCBIfam" id="NF010532">
    <property type="entry name" value="PRK13922.9-3"/>
    <property type="match status" value="1"/>
</dbReference>
<dbReference type="Gene3D" id="2.40.10.350">
    <property type="entry name" value="Rod shape-determining protein MreC, domain 2"/>
    <property type="match status" value="1"/>
</dbReference>
<dbReference type="InterPro" id="IPR007221">
    <property type="entry name" value="MreC"/>
</dbReference>
<accession>A0A381QBM3</accession>
<dbReference type="InterPro" id="IPR042175">
    <property type="entry name" value="Cell/Rod_MreC_2"/>
</dbReference>